<protein>
    <recommendedName>
        <fullName evidence="1">O-acyltransferase WSD1 C-terminal domain-containing protein</fullName>
    </recommendedName>
</protein>
<dbReference type="Proteomes" id="UP000245683">
    <property type="component" value="Unassembled WGS sequence"/>
</dbReference>
<reference evidence="3" key="1">
    <citation type="submission" date="2018-05" db="EMBL/GenBank/DDBJ databases">
        <title>Micromonospora globispora sp. nov. and Micromonospora rugosa sp. nov., isolated from marine sediment.</title>
        <authorList>
            <person name="Carro L."/>
            <person name="Aysel V."/>
            <person name="Cetin D."/>
            <person name="Igual J.M."/>
            <person name="Klenk H.-P."/>
            <person name="Trujillo M.E."/>
            <person name="Sahin N."/>
        </authorList>
    </citation>
    <scope>NUCLEOTIDE SEQUENCE [LARGE SCALE GENOMIC DNA]</scope>
    <source>
        <strain evidence="3">S2904</strain>
    </source>
</reference>
<dbReference type="InterPro" id="IPR009721">
    <property type="entry name" value="O-acyltransferase_WSD1_C"/>
</dbReference>
<gene>
    <name evidence="2" type="ORF">DLJ46_15465</name>
</gene>
<evidence type="ECO:0000313" key="2">
    <source>
        <dbReference type="EMBL" id="PWU47175.1"/>
    </source>
</evidence>
<dbReference type="EMBL" id="QGSV01000200">
    <property type="protein sequence ID" value="PWU47175.1"/>
    <property type="molecule type" value="Genomic_DNA"/>
</dbReference>
<sequence length="86" mass="9036">MTNVIESNVVGWPEPIIVLGAPVLDVVPVSLLAGNLTLSFLALSYAGCLTITVCADADRHPDLPVLLAAMRTDWTVLADPIVPEAV</sequence>
<keyword evidence="3" id="KW-1185">Reference proteome</keyword>
<proteinExistence type="predicted"/>
<name>A0A317K2K7_9ACTN</name>
<evidence type="ECO:0000259" key="1">
    <source>
        <dbReference type="Pfam" id="PF06974"/>
    </source>
</evidence>
<feature type="domain" description="O-acyltransferase WSD1 C-terminal" evidence="1">
    <location>
        <begin position="2"/>
        <end position="72"/>
    </location>
</feature>
<dbReference type="Pfam" id="PF06974">
    <property type="entry name" value="WS_DGAT_C"/>
    <property type="match status" value="1"/>
</dbReference>
<dbReference type="OrthoDB" id="9810950at2"/>
<evidence type="ECO:0000313" key="3">
    <source>
        <dbReference type="Proteomes" id="UP000245683"/>
    </source>
</evidence>
<dbReference type="AlphaFoldDB" id="A0A317K2K7"/>
<organism evidence="2 3">
    <name type="scientific">Micromonospora globispora</name>
    <dbReference type="NCBI Taxonomy" id="1450148"/>
    <lineage>
        <taxon>Bacteria</taxon>
        <taxon>Bacillati</taxon>
        <taxon>Actinomycetota</taxon>
        <taxon>Actinomycetes</taxon>
        <taxon>Micromonosporales</taxon>
        <taxon>Micromonosporaceae</taxon>
        <taxon>Micromonospora</taxon>
    </lineage>
</organism>
<comment type="caution">
    <text evidence="2">The sequence shown here is derived from an EMBL/GenBank/DDBJ whole genome shotgun (WGS) entry which is preliminary data.</text>
</comment>
<accession>A0A317K2K7</accession>